<keyword evidence="2" id="KW-1185">Reference proteome</keyword>
<sequence>MPALLLVSSSSGYALFPPASSGNDSMVDNYLAIPVFCCAEECVALLDPVAAEEAFDLSWHTYLDARPLSLMTDIFQDIKRLQDKLAVCQACQLYSRIQKFSSAPPGDDSTVVNCLAVLVLHFAEECMALLHLGAAQGALVL</sequence>
<gene>
    <name evidence="1" type="ORF">QAD02_013159</name>
</gene>
<dbReference type="EMBL" id="CM056742">
    <property type="protein sequence ID" value="KAJ8677372.1"/>
    <property type="molecule type" value="Genomic_DNA"/>
</dbReference>
<accession>A0ACC2P1W4</accession>
<dbReference type="Proteomes" id="UP001239111">
    <property type="component" value="Chromosome 2"/>
</dbReference>
<proteinExistence type="predicted"/>
<evidence type="ECO:0000313" key="1">
    <source>
        <dbReference type="EMBL" id="KAJ8677372.1"/>
    </source>
</evidence>
<name>A0ACC2P1W4_9HYME</name>
<comment type="caution">
    <text evidence="1">The sequence shown here is derived from an EMBL/GenBank/DDBJ whole genome shotgun (WGS) entry which is preliminary data.</text>
</comment>
<organism evidence="1 2">
    <name type="scientific">Eretmocerus hayati</name>
    <dbReference type="NCBI Taxonomy" id="131215"/>
    <lineage>
        <taxon>Eukaryota</taxon>
        <taxon>Metazoa</taxon>
        <taxon>Ecdysozoa</taxon>
        <taxon>Arthropoda</taxon>
        <taxon>Hexapoda</taxon>
        <taxon>Insecta</taxon>
        <taxon>Pterygota</taxon>
        <taxon>Neoptera</taxon>
        <taxon>Endopterygota</taxon>
        <taxon>Hymenoptera</taxon>
        <taxon>Apocrita</taxon>
        <taxon>Proctotrupomorpha</taxon>
        <taxon>Chalcidoidea</taxon>
        <taxon>Aphelinidae</taxon>
        <taxon>Aphelininae</taxon>
        <taxon>Eretmocerus</taxon>
    </lineage>
</organism>
<protein>
    <submittedName>
        <fullName evidence="1">Uncharacterized protein</fullName>
    </submittedName>
</protein>
<reference evidence="1" key="1">
    <citation type="submission" date="2023-04" db="EMBL/GenBank/DDBJ databases">
        <title>A chromosome-level genome assembly of the parasitoid wasp Eretmocerus hayati.</title>
        <authorList>
            <person name="Zhong Y."/>
            <person name="Liu S."/>
            <person name="Liu Y."/>
        </authorList>
    </citation>
    <scope>NUCLEOTIDE SEQUENCE</scope>
    <source>
        <strain evidence="1">ZJU_SS_LIU_2023</strain>
    </source>
</reference>
<evidence type="ECO:0000313" key="2">
    <source>
        <dbReference type="Proteomes" id="UP001239111"/>
    </source>
</evidence>